<dbReference type="InterPro" id="IPR001810">
    <property type="entry name" value="F-box_dom"/>
</dbReference>
<sequence>MVVAAAEGKVGSKTRSGRKAASVGVRRSVRQLSRKRVISQVEEGGCAEKRQCGGGGDASAELSALESLPEEVLARVFCFMSHADLHQLYLVSKTIREAALVSKKLHFAYSTPPQIPAFRDFTDPVDVPEDDGAASPVAPPMQPRRRPGPRLGGRRPPAVFTALFTEDGADARPKRGGPN</sequence>
<dbReference type="PANTHER" id="PTHR34049:SF1">
    <property type="entry name" value="F-BOX PROTEIN SKIP27"/>
    <property type="match status" value="1"/>
</dbReference>
<keyword evidence="4" id="KW-1185">Reference proteome</keyword>
<dbReference type="Gramene" id="Kaladp0071s0035.1.v1.1">
    <property type="protein sequence ID" value="Kaladp0071s0035.1.v1.1"/>
    <property type="gene ID" value="Kaladp0071s0035.v1.1"/>
</dbReference>
<dbReference type="Pfam" id="PF12937">
    <property type="entry name" value="F-box-like"/>
    <property type="match status" value="1"/>
</dbReference>
<feature type="region of interest" description="Disordered" evidence="1">
    <location>
        <begin position="1"/>
        <end position="24"/>
    </location>
</feature>
<evidence type="ECO:0000259" key="2">
    <source>
        <dbReference type="PROSITE" id="PS50181"/>
    </source>
</evidence>
<proteinExistence type="predicted"/>
<feature type="domain" description="F-box" evidence="2">
    <location>
        <begin position="62"/>
        <end position="110"/>
    </location>
</feature>
<dbReference type="Proteomes" id="UP000594263">
    <property type="component" value="Unplaced"/>
</dbReference>
<accession>A0A7N0ULH2</accession>
<dbReference type="SUPFAM" id="SSF81383">
    <property type="entry name" value="F-box domain"/>
    <property type="match status" value="1"/>
</dbReference>
<organism evidence="3 4">
    <name type="scientific">Kalanchoe fedtschenkoi</name>
    <name type="common">Lavender scallops</name>
    <name type="synonym">South American air plant</name>
    <dbReference type="NCBI Taxonomy" id="63787"/>
    <lineage>
        <taxon>Eukaryota</taxon>
        <taxon>Viridiplantae</taxon>
        <taxon>Streptophyta</taxon>
        <taxon>Embryophyta</taxon>
        <taxon>Tracheophyta</taxon>
        <taxon>Spermatophyta</taxon>
        <taxon>Magnoliopsida</taxon>
        <taxon>eudicotyledons</taxon>
        <taxon>Gunneridae</taxon>
        <taxon>Pentapetalae</taxon>
        <taxon>Saxifragales</taxon>
        <taxon>Crassulaceae</taxon>
        <taxon>Kalanchoe</taxon>
    </lineage>
</organism>
<dbReference type="EnsemblPlants" id="Kaladp0071s0035.1.v1.1">
    <property type="protein sequence ID" value="Kaladp0071s0035.1.v1.1"/>
    <property type="gene ID" value="Kaladp0071s0035.v1.1"/>
</dbReference>
<reference evidence="3" key="1">
    <citation type="submission" date="2021-01" db="UniProtKB">
        <authorList>
            <consortium name="EnsemblPlants"/>
        </authorList>
    </citation>
    <scope>IDENTIFICATION</scope>
</reference>
<dbReference type="InterPro" id="IPR036047">
    <property type="entry name" value="F-box-like_dom_sf"/>
</dbReference>
<dbReference type="InterPro" id="IPR045286">
    <property type="entry name" value="FBS1-like"/>
</dbReference>
<name>A0A7N0ULH2_KALFE</name>
<protein>
    <recommendedName>
        <fullName evidence="2">F-box domain-containing protein</fullName>
    </recommendedName>
</protein>
<dbReference type="AlphaFoldDB" id="A0A7N0ULH2"/>
<feature type="region of interest" description="Disordered" evidence="1">
    <location>
        <begin position="126"/>
        <end position="156"/>
    </location>
</feature>
<dbReference type="PANTHER" id="PTHR34049">
    <property type="entry name" value="F-BOX PROTEIN SKIP27"/>
    <property type="match status" value="1"/>
</dbReference>
<dbReference type="PROSITE" id="PS50181">
    <property type="entry name" value="FBOX"/>
    <property type="match status" value="1"/>
</dbReference>
<evidence type="ECO:0000313" key="3">
    <source>
        <dbReference type="EnsemblPlants" id="Kaladp0071s0035.1.v1.1"/>
    </source>
</evidence>
<dbReference type="CDD" id="cd09917">
    <property type="entry name" value="F-box_SF"/>
    <property type="match status" value="1"/>
</dbReference>
<evidence type="ECO:0000313" key="4">
    <source>
        <dbReference type="Proteomes" id="UP000594263"/>
    </source>
</evidence>
<evidence type="ECO:0000256" key="1">
    <source>
        <dbReference type="SAM" id="MobiDB-lite"/>
    </source>
</evidence>